<sequence length="458" mass="51889">MSIKVHNTLTNRTEEFRPDREAEVRMFVCGPTVYGPSHVGHAKTYTQFDFIARYLVASGYEVTYLQNITDVDDKIIRRSAEEGVPPEEIAAHFENQYLEDMAALGNTRVDIHARAHDHIDAIVDQIKRLIERGHAYQLDDGWYFDLASFPAYGKLSGRTELRPEDSVSRIDDHSKKRNPGDFALWKGRKDGEPYWETELGQGRPGWHIEDTAITETFFGPSYDLHGGAVDLIFPHHEAEVAQMEAASGIEPLARYWMHTGLLRVDGDKMSKSTGNFLTIRDALTRASARTLRYAFLSQHYRSSMELNDSTLEQARGARRRIENFARTIDPAHTDSPANTARAAEAWKAMRECLDDDFDAPGALAVLFQYIREQNRAEEPTGPTALRLIEDVNSLFGCFDIPGSAQSDAVIDHLVRERDRLRAAREFAEADAIRDQLTQQGVVLEDSPEGTRWWKETTS</sequence>
<dbReference type="PRINTS" id="PR00983">
    <property type="entry name" value="TRNASYNTHCYS"/>
</dbReference>
<keyword evidence="11 14" id="KW-0648">Protein biosynthesis</keyword>
<keyword evidence="6 14" id="KW-0436">Ligase</keyword>
<evidence type="ECO:0000256" key="6">
    <source>
        <dbReference type="ARBA" id="ARBA00022598"/>
    </source>
</evidence>
<dbReference type="GO" id="GO:0005737">
    <property type="term" value="C:cytoplasm"/>
    <property type="evidence" value="ECO:0007669"/>
    <property type="project" value="UniProtKB-SubCell"/>
</dbReference>
<dbReference type="Pfam" id="PF23493">
    <property type="entry name" value="CysS_C"/>
    <property type="match status" value="1"/>
</dbReference>
<evidence type="ECO:0000256" key="11">
    <source>
        <dbReference type="ARBA" id="ARBA00022917"/>
    </source>
</evidence>
<comment type="subunit">
    <text evidence="4 14">Monomer.</text>
</comment>
<evidence type="ECO:0000313" key="19">
    <source>
        <dbReference type="Proteomes" id="UP000217676"/>
    </source>
</evidence>
<dbReference type="HAMAP" id="MF_00041">
    <property type="entry name" value="Cys_tRNA_synth"/>
    <property type="match status" value="1"/>
</dbReference>
<evidence type="ECO:0000256" key="7">
    <source>
        <dbReference type="ARBA" id="ARBA00022723"/>
    </source>
</evidence>
<feature type="domain" description="Cysteinyl-tRNA synthetase class Ia DALR" evidence="16">
    <location>
        <begin position="350"/>
        <end position="383"/>
    </location>
</feature>
<evidence type="ECO:0000256" key="8">
    <source>
        <dbReference type="ARBA" id="ARBA00022741"/>
    </source>
</evidence>
<dbReference type="SUPFAM" id="SSF52374">
    <property type="entry name" value="Nucleotidylyl transferase"/>
    <property type="match status" value="1"/>
</dbReference>
<dbReference type="InterPro" id="IPR024909">
    <property type="entry name" value="Cys-tRNA/MSH_ligase"/>
</dbReference>
<protein>
    <recommendedName>
        <fullName evidence="14">Cysteine--tRNA ligase</fullName>
        <ecNumber evidence="14">6.1.1.16</ecNumber>
    </recommendedName>
    <alternativeName>
        <fullName evidence="14">Cysteinyl-tRNA synthetase</fullName>
        <shortName evidence="14">CysRS</shortName>
    </alternativeName>
</protein>
<dbReference type="Pfam" id="PF09190">
    <property type="entry name" value="DALR_2"/>
    <property type="match status" value="1"/>
</dbReference>
<evidence type="ECO:0000256" key="10">
    <source>
        <dbReference type="ARBA" id="ARBA00022840"/>
    </source>
</evidence>
<evidence type="ECO:0000256" key="9">
    <source>
        <dbReference type="ARBA" id="ARBA00022833"/>
    </source>
</evidence>
<dbReference type="GO" id="GO:0004817">
    <property type="term" value="F:cysteine-tRNA ligase activity"/>
    <property type="evidence" value="ECO:0007669"/>
    <property type="project" value="UniProtKB-UniRule"/>
</dbReference>
<dbReference type="Proteomes" id="UP000217676">
    <property type="component" value="Chromosome"/>
</dbReference>
<feature type="binding site" evidence="14">
    <location>
        <position position="271"/>
    </location>
    <ligand>
        <name>ATP</name>
        <dbReference type="ChEBI" id="CHEBI:30616"/>
    </ligand>
</feature>
<dbReference type="SUPFAM" id="SSF47323">
    <property type="entry name" value="Anticodon-binding domain of a subclass of class I aminoacyl-tRNA synthetases"/>
    <property type="match status" value="1"/>
</dbReference>
<name>A0A160NXN1_STRLU</name>
<dbReference type="AlphaFoldDB" id="A0A160NXN1"/>
<feature type="short sequence motif" description="'KMSKS' region" evidence="14">
    <location>
        <begin position="268"/>
        <end position="272"/>
    </location>
</feature>
<evidence type="ECO:0000256" key="13">
    <source>
        <dbReference type="ARBA" id="ARBA00047398"/>
    </source>
</evidence>
<dbReference type="InterPro" id="IPR015803">
    <property type="entry name" value="Cys-tRNA-ligase"/>
</dbReference>
<dbReference type="PANTHER" id="PTHR10890">
    <property type="entry name" value="CYSTEINYL-TRNA SYNTHETASE"/>
    <property type="match status" value="1"/>
</dbReference>
<organism evidence="18 19">
    <name type="scientific">Streptomyces laurentii</name>
    <dbReference type="NCBI Taxonomy" id="39478"/>
    <lineage>
        <taxon>Bacteria</taxon>
        <taxon>Bacillati</taxon>
        <taxon>Actinomycetota</taxon>
        <taxon>Actinomycetes</taxon>
        <taxon>Kitasatosporales</taxon>
        <taxon>Streptomycetaceae</taxon>
        <taxon>Streptomyces</taxon>
    </lineage>
</organism>
<keyword evidence="10 14" id="KW-0067">ATP-binding</keyword>
<dbReference type="InterPro" id="IPR014729">
    <property type="entry name" value="Rossmann-like_a/b/a_fold"/>
</dbReference>
<dbReference type="Gene3D" id="3.40.50.620">
    <property type="entry name" value="HUPs"/>
    <property type="match status" value="1"/>
</dbReference>
<dbReference type="KEGG" id="slau:SLA_1877"/>
<evidence type="ECO:0000259" key="17">
    <source>
        <dbReference type="Pfam" id="PF23493"/>
    </source>
</evidence>
<accession>A0A160NXN1</accession>
<evidence type="ECO:0000256" key="4">
    <source>
        <dbReference type="ARBA" id="ARBA00011245"/>
    </source>
</evidence>
<comment type="subcellular location">
    <subcellularLocation>
        <location evidence="2 14">Cytoplasm</location>
    </subcellularLocation>
</comment>
<keyword evidence="9" id="KW-0862">Zinc</keyword>
<feature type="domain" description="tRNA synthetases class I catalytic" evidence="15">
    <location>
        <begin position="17"/>
        <end position="315"/>
    </location>
</feature>
<keyword evidence="8 14" id="KW-0547">Nucleotide-binding</keyword>
<keyword evidence="7" id="KW-0479">Metal-binding</keyword>
<reference evidence="18 19" key="1">
    <citation type="journal article" date="2016" name="Genome Announc.">
        <title>Complete Genome Sequence of Thiostrepton-Producing Streptomyces laurentii ATCC 31255.</title>
        <authorList>
            <person name="Doi K."/>
            <person name="Fujino Y."/>
            <person name="Nagayoshi Y."/>
            <person name="Ohshima T."/>
            <person name="Ogata S."/>
        </authorList>
    </citation>
    <scope>NUCLEOTIDE SEQUENCE [LARGE SCALE GENOMIC DNA]</scope>
    <source>
        <strain evidence="18 19">ATCC 31255</strain>
    </source>
</reference>
<dbReference type="GO" id="GO:0005524">
    <property type="term" value="F:ATP binding"/>
    <property type="evidence" value="ECO:0007669"/>
    <property type="project" value="UniProtKB-UniRule"/>
</dbReference>
<dbReference type="InterPro" id="IPR009080">
    <property type="entry name" value="tRNAsynth_Ia_anticodon-bd"/>
</dbReference>
<comment type="similarity">
    <text evidence="3 14">Belongs to the class-I aminoacyl-tRNA synthetase family.</text>
</comment>
<evidence type="ECO:0000256" key="3">
    <source>
        <dbReference type="ARBA" id="ARBA00005594"/>
    </source>
</evidence>
<dbReference type="EMBL" id="AP017424">
    <property type="protein sequence ID" value="BAU82815.1"/>
    <property type="molecule type" value="Genomic_DNA"/>
</dbReference>
<dbReference type="InterPro" id="IPR056411">
    <property type="entry name" value="CysS_C"/>
</dbReference>
<dbReference type="Gene3D" id="1.20.120.1910">
    <property type="entry name" value="Cysteine-tRNA ligase, C-terminal anti-codon recognition domain"/>
    <property type="match status" value="1"/>
</dbReference>
<dbReference type="GO" id="GO:0046872">
    <property type="term" value="F:metal ion binding"/>
    <property type="evidence" value="ECO:0007669"/>
    <property type="project" value="UniProtKB-KW"/>
</dbReference>
<keyword evidence="5 14" id="KW-0963">Cytoplasm</keyword>
<evidence type="ECO:0000259" key="16">
    <source>
        <dbReference type="Pfam" id="PF09190"/>
    </source>
</evidence>
<evidence type="ECO:0000259" key="15">
    <source>
        <dbReference type="Pfam" id="PF01406"/>
    </source>
</evidence>
<evidence type="ECO:0000256" key="5">
    <source>
        <dbReference type="ARBA" id="ARBA00022490"/>
    </source>
</evidence>
<comment type="catalytic activity">
    <reaction evidence="13 14">
        <text>tRNA(Cys) + L-cysteine + ATP = L-cysteinyl-tRNA(Cys) + AMP + diphosphate</text>
        <dbReference type="Rhea" id="RHEA:17773"/>
        <dbReference type="Rhea" id="RHEA-COMP:9661"/>
        <dbReference type="Rhea" id="RHEA-COMP:9679"/>
        <dbReference type="ChEBI" id="CHEBI:30616"/>
        <dbReference type="ChEBI" id="CHEBI:33019"/>
        <dbReference type="ChEBI" id="CHEBI:35235"/>
        <dbReference type="ChEBI" id="CHEBI:78442"/>
        <dbReference type="ChEBI" id="CHEBI:78517"/>
        <dbReference type="ChEBI" id="CHEBI:456215"/>
        <dbReference type="EC" id="6.1.1.16"/>
    </reaction>
</comment>
<feature type="short sequence motif" description="'HIGH' region" evidence="14">
    <location>
        <begin position="31"/>
        <end position="41"/>
    </location>
</feature>
<evidence type="ECO:0000256" key="14">
    <source>
        <dbReference type="HAMAP-Rule" id="MF_00041"/>
    </source>
</evidence>
<comment type="caution">
    <text evidence="14">Lacks conserved residue(s) required for the propagation of feature annotation.</text>
</comment>
<dbReference type="CDD" id="cd00672">
    <property type="entry name" value="CysRS_core"/>
    <property type="match status" value="1"/>
</dbReference>
<dbReference type="PANTHER" id="PTHR10890:SF3">
    <property type="entry name" value="CYSTEINE--TRNA LIGASE, CYTOPLASMIC"/>
    <property type="match status" value="1"/>
</dbReference>
<proteinExistence type="inferred from homology"/>
<feature type="domain" description="Cysteinyl-tRNA ligase anticodon binding" evidence="17">
    <location>
        <begin position="409"/>
        <end position="452"/>
    </location>
</feature>
<gene>
    <name evidence="14" type="primary">cysS</name>
    <name evidence="18" type="ORF">SLA_1877</name>
</gene>
<dbReference type="NCBIfam" id="TIGR00435">
    <property type="entry name" value="cysS"/>
    <property type="match status" value="1"/>
</dbReference>
<comment type="cofactor">
    <cofactor evidence="1">
        <name>Zn(2+)</name>
        <dbReference type="ChEBI" id="CHEBI:29105"/>
    </cofactor>
</comment>
<dbReference type="InterPro" id="IPR032678">
    <property type="entry name" value="tRNA-synt_1_cat_dom"/>
</dbReference>
<dbReference type="GO" id="GO:0006423">
    <property type="term" value="P:cysteinyl-tRNA aminoacylation"/>
    <property type="evidence" value="ECO:0007669"/>
    <property type="project" value="UniProtKB-UniRule"/>
</dbReference>
<keyword evidence="12 14" id="KW-0030">Aminoacyl-tRNA synthetase</keyword>
<dbReference type="InterPro" id="IPR015273">
    <property type="entry name" value="Cys-tRNA-synt_Ia_DALR"/>
</dbReference>
<keyword evidence="19" id="KW-1185">Reference proteome</keyword>
<evidence type="ECO:0000256" key="12">
    <source>
        <dbReference type="ARBA" id="ARBA00023146"/>
    </source>
</evidence>
<evidence type="ECO:0000256" key="2">
    <source>
        <dbReference type="ARBA" id="ARBA00004496"/>
    </source>
</evidence>
<dbReference type="EC" id="6.1.1.16" evidence="14"/>
<evidence type="ECO:0000256" key="1">
    <source>
        <dbReference type="ARBA" id="ARBA00001947"/>
    </source>
</evidence>
<dbReference type="Pfam" id="PF01406">
    <property type="entry name" value="tRNA-synt_1e"/>
    <property type="match status" value="1"/>
</dbReference>
<evidence type="ECO:0000313" key="18">
    <source>
        <dbReference type="EMBL" id="BAU82815.1"/>
    </source>
</evidence>